<evidence type="ECO:0000256" key="3">
    <source>
        <dbReference type="ARBA" id="ARBA00022553"/>
    </source>
</evidence>
<organism evidence="10 11">
    <name type="scientific">Dendrothele bispora (strain CBS 962.96)</name>
    <dbReference type="NCBI Taxonomy" id="1314807"/>
    <lineage>
        <taxon>Eukaryota</taxon>
        <taxon>Fungi</taxon>
        <taxon>Dikarya</taxon>
        <taxon>Basidiomycota</taxon>
        <taxon>Agaricomycotina</taxon>
        <taxon>Agaricomycetes</taxon>
        <taxon>Agaricomycetidae</taxon>
        <taxon>Agaricales</taxon>
        <taxon>Agaricales incertae sedis</taxon>
        <taxon>Dendrothele</taxon>
    </lineage>
</organism>
<dbReference type="Pfam" id="PF02801">
    <property type="entry name" value="Ketoacyl-synt_C"/>
    <property type="match status" value="1"/>
</dbReference>
<feature type="domain" description="PKS/mFAS DH" evidence="9">
    <location>
        <begin position="882"/>
        <end position="1180"/>
    </location>
</feature>
<evidence type="ECO:0000256" key="5">
    <source>
        <dbReference type="ARBA" id="ARBA00023026"/>
    </source>
</evidence>
<dbReference type="Gene3D" id="3.40.50.1820">
    <property type="entry name" value="alpha/beta hydrolase"/>
    <property type="match status" value="1"/>
</dbReference>
<dbReference type="SMART" id="SM00825">
    <property type="entry name" value="PKS_KS"/>
    <property type="match status" value="1"/>
</dbReference>
<dbReference type="Gene3D" id="3.10.129.110">
    <property type="entry name" value="Polyketide synthase dehydratase"/>
    <property type="match status" value="1"/>
</dbReference>
<dbReference type="Pfam" id="PF08659">
    <property type="entry name" value="KR"/>
    <property type="match status" value="1"/>
</dbReference>
<dbReference type="GO" id="GO:0044550">
    <property type="term" value="P:secondary metabolite biosynthetic process"/>
    <property type="evidence" value="ECO:0007669"/>
    <property type="project" value="UniProtKB-ARBA"/>
</dbReference>
<dbReference type="Pfam" id="PF21089">
    <property type="entry name" value="PKS_DH_N"/>
    <property type="match status" value="1"/>
</dbReference>
<dbReference type="SMART" id="SM00827">
    <property type="entry name" value="PKS_AT"/>
    <property type="match status" value="1"/>
</dbReference>
<dbReference type="OrthoDB" id="329835at2759"/>
<dbReference type="SUPFAM" id="SSF55048">
    <property type="entry name" value="Probable ACP-binding domain of malonyl-CoA ACP transacylase"/>
    <property type="match status" value="1"/>
</dbReference>
<keyword evidence="11" id="KW-1185">Reference proteome</keyword>
<dbReference type="InterPro" id="IPR001031">
    <property type="entry name" value="Thioesterase"/>
</dbReference>
<dbReference type="InterPro" id="IPR013968">
    <property type="entry name" value="PKS_KR"/>
</dbReference>
<dbReference type="InterPro" id="IPR001227">
    <property type="entry name" value="Ac_transferase_dom_sf"/>
</dbReference>
<keyword evidence="5" id="KW-0843">Virulence</keyword>
<dbReference type="InterPro" id="IPR020841">
    <property type="entry name" value="PKS_Beta-ketoAc_synthase_dom"/>
</dbReference>
<evidence type="ECO:0000259" key="8">
    <source>
        <dbReference type="PROSITE" id="PS52004"/>
    </source>
</evidence>
<dbReference type="SUPFAM" id="SSF53901">
    <property type="entry name" value="Thiolase-like"/>
    <property type="match status" value="1"/>
</dbReference>
<feature type="region of interest" description="N-terminal hotdog fold" evidence="7">
    <location>
        <begin position="882"/>
        <end position="1017"/>
    </location>
</feature>
<dbReference type="Proteomes" id="UP000297245">
    <property type="component" value="Unassembled WGS sequence"/>
</dbReference>
<keyword evidence="3" id="KW-0597">Phosphoprotein</keyword>
<dbReference type="SUPFAM" id="SSF53474">
    <property type="entry name" value="alpha/beta-Hydrolases"/>
    <property type="match status" value="1"/>
</dbReference>
<dbReference type="InterPro" id="IPR009081">
    <property type="entry name" value="PP-bd_ACP"/>
</dbReference>
<dbReference type="SUPFAM" id="SSF52151">
    <property type="entry name" value="FabD/lysophospholipase-like"/>
    <property type="match status" value="1"/>
</dbReference>
<dbReference type="Pfam" id="PF00109">
    <property type="entry name" value="ketoacyl-synt"/>
    <property type="match status" value="1"/>
</dbReference>
<dbReference type="Gene3D" id="1.10.1200.10">
    <property type="entry name" value="ACP-like"/>
    <property type="match status" value="1"/>
</dbReference>
<evidence type="ECO:0000313" key="11">
    <source>
        <dbReference type="Proteomes" id="UP000297245"/>
    </source>
</evidence>
<dbReference type="PANTHER" id="PTHR43775:SF37">
    <property type="entry name" value="SI:DKEY-61P9.11"/>
    <property type="match status" value="1"/>
</dbReference>
<name>A0A4S8L5A2_DENBC</name>
<evidence type="ECO:0000256" key="6">
    <source>
        <dbReference type="ARBA" id="ARBA00023268"/>
    </source>
</evidence>
<dbReference type="GO" id="GO:0004312">
    <property type="term" value="F:fatty acid synthase activity"/>
    <property type="evidence" value="ECO:0007669"/>
    <property type="project" value="TreeGrafter"/>
</dbReference>
<dbReference type="PROSITE" id="PS52019">
    <property type="entry name" value="PKS_MFAS_DH"/>
    <property type="match status" value="1"/>
</dbReference>
<dbReference type="InterPro" id="IPR032821">
    <property type="entry name" value="PKS_assoc"/>
</dbReference>
<dbReference type="InterPro" id="IPR016036">
    <property type="entry name" value="Malonyl_transacylase_ACP-bd"/>
</dbReference>
<evidence type="ECO:0000256" key="1">
    <source>
        <dbReference type="ARBA" id="ARBA00005179"/>
    </source>
</evidence>
<evidence type="ECO:0000256" key="7">
    <source>
        <dbReference type="PROSITE-ProRule" id="PRU01363"/>
    </source>
</evidence>
<dbReference type="InterPro" id="IPR016035">
    <property type="entry name" value="Acyl_Trfase/lysoPLipase"/>
</dbReference>
<dbReference type="SMART" id="SM00826">
    <property type="entry name" value="PKS_DH"/>
    <property type="match status" value="1"/>
</dbReference>
<comment type="pathway">
    <text evidence="1">Secondary metabolite biosynthesis.</text>
</comment>
<feature type="active site" description="Proton acceptor; for dehydratase activity" evidence="7">
    <location>
        <position position="926"/>
    </location>
</feature>
<dbReference type="EMBL" id="ML179642">
    <property type="protein sequence ID" value="THU83766.1"/>
    <property type="molecule type" value="Genomic_DNA"/>
</dbReference>
<dbReference type="Pfam" id="PF00698">
    <property type="entry name" value="Acyl_transf_1"/>
    <property type="match status" value="1"/>
</dbReference>
<proteinExistence type="predicted"/>
<dbReference type="PROSITE" id="PS52004">
    <property type="entry name" value="KS3_2"/>
    <property type="match status" value="1"/>
</dbReference>
<dbReference type="InterPro" id="IPR014030">
    <property type="entry name" value="Ketoacyl_synth_N"/>
</dbReference>
<reference evidence="10 11" key="1">
    <citation type="journal article" date="2019" name="Nat. Ecol. Evol.">
        <title>Megaphylogeny resolves global patterns of mushroom evolution.</title>
        <authorList>
            <person name="Varga T."/>
            <person name="Krizsan K."/>
            <person name="Foldi C."/>
            <person name="Dima B."/>
            <person name="Sanchez-Garcia M."/>
            <person name="Sanchez-Ramirez S."/>
            <person name="Szollosi G.J."/>
            <person name="Szarkandi J.G."/>
            <person name="Papp V."/>
            <person name="Albert L."/>
            <person name="Andreopoulos W."/>
            <person name="Angelini C."/>
            <person name="Antonin V."/>
            <person name="Barry K.W."/>
            <person name="Bougher N.L."/>
            <person name="Buchanan P."/>
            <person name="Buyck B."/>
            <person name="Bense V."/>
            <person name="Catcheside P."/>
            <person name="Chovatia M."/>
            <person name="Cooper J."/>
            <person name="Damon W."/>
            <person name="Desjardin D."/>
            <person name="Finy P."/>
            <person name="Geml J."/>
            <person name="Haridas S."/>
            <person name="Hughes K."/>
            <person name="Justo A."/>
            <person name="Karasinski D."/>
            <person name="Kautmanova I."/>
            <person name="Kiss B."/>
            <person name="Kocsube S."/>
            <person name="Kotiranta H."/>
            <person name="LaButti K.M."/>
            <person name="Lechner B.E."/>
            <person name="Liimatainen K."/>
            <person name="Lipzen A."/>
            <person name="Lukacs Z."/>
            <person name="Mihaltcheva S."/>
            <person name="Morgado L.N."/>
            <person name="Niskanen T."/>
            <person name="Noordeloos M.E."/>
            <person name="Ohm R.A."/>
            <person name="Ortiz-Santana B."/>
            <person name="Ovrebo C."/>
            <person name="Racz N."/>
            <person name="Riley R."/>
            <person name="Savchenko A."/>
            <person name="Shiryaev A."/>
            <person name="Soop K."/>
            <person name="Spirin V."/>
            <person name="Szebenyi C."/>
            <person name="Tomsovsky M."/>
            <person name="Tulloss R.E."/>
            <person name="Uehling J."/>
            <person name="Grigoriev I.V."/>
            <person name="Vagvolgyi C."/>
            <person name="Papp T."/>
            <person name="Martin F.M."/>
            <person name="Miettinen O."/>
            <person name="Hibbett D.S."/>
            <person name="Nagy L.G."/>
        </authorList>
    </citation>
    <scope>NUCLEOTIDE SEQUENCE [LARGE SCALE GENOMIC DNA]</scope>
    <source>
        <strain evidence="10 11">CBS 962.96</strain>
    </source>
</reference>
<dbReference type="SMART" id="SM00822">
    <property type="entry name" value="PKS_KR"/>
    <property type="match status" value="1"/>
</dbReference>
<keyword evidence="6" id="KW-0511">Multifunctional enzyme</keyword>
<gene>
    <name evidence="10" type="ORF">K435DRAFT_733778</name>
</gene>
<dbReference type="InterPro" id="IPR016039">
    <property type="entry name" value="Thiolase-like"/>
</dbReference>
<sequence>MTHNLSGSIAIVGISAELPSGLNSDKNLDYQHFIEFLLEGRQSYEKVPRTRFDIDLWKGTQLGRILTDRGSFLKDLDGFDYVEFGLTPKDAKAMPVSARKLLEHSFLALLDSGIEYRARNIGCFMSGINFETLQLSDLDEYEARGSFAGIPAQMANKVSYHLDLLGPSVPTDTACSSSLTGMHLAIQAIRNSECEAAIVGGAQINQRILDFLQYSQGSILAPDGKCKPFDARANGFSRGEGVVVVVLKPLEAALEQHDNIYATVLGTGISSTGCAAPAYAPVAAAQENAMQRAFKMAQRDPKDVDFIELHATGTAQGDPTEANWVGKAFQRDGELLVGSVKGNIGHLEITSFLASLCKVCGIFETGVIPQNVNFQKPNPTIKWNDYQLRVPLRKTTFISRSVSGRPLIAISSNGIGGSTGHCVLEGPPPSLFQSCDLQATTNTPVLLVAGALSPRSTELVAESLTKLARDQWENLDRLSSVYGHRARQMTWRSFAIANPVDLSISRFSQPTLAPRTKAPVGFIFSGQGPQHFKMGCQLYQSYPVFRNTILELDETYREIVGESLIQSTGLFCGETESSSLFSEVWPIKITLPAICMIQIAMFDLLVSLGIRPNFVIGHSAGETAVLYASGAAPKAVAMTISIHRGQSLAITEDLDGTMAALSSDLDTATNLINELNIPPGTVLDIACINSDESTTLSGHSAQIAQLVGLCQTRGIVAQKLRTNVAVHSGIMGFCREDYCTRMDAIFQRNEDIIHAPSIPVYSTVTGKLLVDGFSGKYFWDNTRQKVRFAEALRSAQADHRDGRLTFVEIGAHPVLSAYLSAVCPDSVVVETMRRTKQYMEHFESTTLLQAIGSFVTTGYNTVDFIKLNNGASRKVPFPLPPYPFTKKIVPSTSFFLGQDKVWPRKAPLSGSRLRINTQTHPDLAEHVIKGEPIVPATGFVEVALELGATVLWDVKFHSFLALSSEEPIPVFVKTDGLYWSVKTPGSGYQDALSACRDTSEFEKIHADGYLSNMDPPPNTEVLCIATIQKRCEEVNVEGFYTDLRYFAEYGSIFRMVRRLYRSEDEFLVEVSTHRKDSTQSYDYCIDPVTLDACLHVMVHPLLTGNADKNIFYLPSGFRRFFLYKSAHDNMTDEKLYAYGNNLKWTPDSLTCDVCVVNSLGQTICRFLQLTVTMHAPQPSASLHYDLKVEAYGFIDLSEIHTKPKPDSNARLFVENNTVIFRYLHGHEYILQGAFENSDLARVPKTFWIFAQAGIEGGAALGFSRSLRRELLLDTVRVVVHEMPLSIDDIKIIVSRLDGQKFVDQELLLQPDGKISVHRLRPSISSQSLAFSQGTASEHQAVLRHPIIPAGHLLVYPDFVQIDAATNGIWGFSGHLPCGTVVVGISQGTLVTPLSLPSELIARVSDHKKASNVAGSIAASFIGHLALDDIPQPVLRDKPTALITHCDTTIGMKLISFFESRGFRVKAFNSHSTFSTFLTIDSLSPFDLVLSGFTDASMIKLLESSTKDENRLVLWNDLDRGPGAFIRKGSARLARLYNVALEDLLSRELSDDSVTPFDLPDQTTPRSQQLYLFGPDKVYILLGGVGSLGLRLASWMFANGARHVVATSRFGRQTLKKNKNYPALRILNYLEQSDGINFAIEAFDATSATDMCRLFAKFNDQVIGGCMLLTGVLDDQPFTSTTPSRQSFEQSFNSKINPLGALQEAIDISKLDFLVCFTSASGMFGSAGQTNYAAANTALEAVIRDHDNAFCLVAPIVLDTAVVFGEAKDRTCHNTKVRHLTEWGMSTQELFCHLAEGIKKRRVEKFTLYIPPLDFKLVKDHLGISPLYAHLVLENSVQSDKSSNKNPQEVTLRDTVLKVLGVSVEDFSPEMPLTSYGLDSLLASKLSVLLRPWASITQLQLLNDLTLSKIMSLISAQSPPGSASGQEADDFDWENLMQNGPTIVKLTEGDGIPLFLLHGASGTIEIFDSLRKSFETPLYGVQATKEAPYHSVSDLAQFYYEKILMTQSEGPYRIAGFSGSSLLVFLVCDVFQRNGHQIVQASLIDHFPLLFSSPLWDLDEESYLLGDLGEALYRKSIEWILNILKERELKYRSDLVKCGMEMMTSGKPAHDVKPHIAQLWNNEVTFVRAHTKYILATFCDSSKPFGSGQVHTNLVGWLKQFKFPVTLYVAESGMKKLFPKEELEKWQVLGADSLDSVQVKVLQTTHYEIFLEPELVRSLQKDWQTPWK</sequence>
<evidence type="ECO:0000256" key="4">
    <source>
        <dbReference type="ARBA" id="ARBA00022679"/>
    </source>
</evidence>
<dbReference type="Gene3D" id="3.40.47.10">
    <property type="match status" value="1"/>
</dbReference>
<dbReference type="Pfam" id="PF00550">
    <property type="entry name" value="PP-binding"/>
    <property type="match status" value="1"/>
</dbReference>
<evidence type="ECO:0000259" key="9">
    <source>
        <dbReference type="PROSITE" id="PS52019"/>
    </source>
</evidence>
<dbReference type="InterPro" id="IPR057326">
    <property type="entry name" value="KR_dom"/>
</dbReference>
<feature type="active site" description="Proton donor; for dehydratase activity" evidence="7">
    <location>
        <position position="1091"/>
    </location>
</feature>
<dbReference type="SUPFAM" id="SSF51735">
    <property type="entry name" value="NAD(P)-binding Rossmann-fold domains"/>
    <property type="match status" value="1"/>
</dbReference>
<dbReference type="CDD" id="cd00833">
    <property type="entry name" value="PKS"/>
    <property type="match status" value="1"/>
</dbReference>
<keyword evidence="4" id="KW-0808">Transferase</keyword>
<dbReference type="InterPro" id="IPR029058">
    <property type="entry name" value="AB_hydrolase_fold"/>
</dbReference>
<dbReference type="InterPro" id="IPR036291">
    <property type="entry name" value="NAD(P)-bd_dom_sf"/>
</dbReference>
<dbReference type="InterPro" id="IPR020807">
    <property type="entry name" value="PKS_DH"/>
</dbReference>
<dbReference type="Gene3D" id="3.40.50.720">
    <property type="entry name" value="NAD(P)-binding Rossmann-like Domain"/>
    <property type="match status" value="1"/>
</dbReference>
<feature type="domain" description="Ketosynthase family 3 (KS3)" evidence="8">
    <location>
        <begin position="6"/>
        <end position="426"/>
    </location>
</feature>
<dbReference type="Gene3D" id="3.40.366.10">
    <property type="entry name" value="Malonyl-Coenzyme A Acyl Carrier Protein, domain 2"/>
    <property type="match status" value="1"/>
</dbReference>
<dbReference type="InterPro" id="IPR049900">
    <property type="entry name" value="PKS_mFAS_DH"/>
</dbReference>
<dbReference type="InterPro" id="IPR050091">
    <property type="entry name" value="PKS_NRPS_Biosynth_Enz"/>
</dbReference>
<dbReference type="Pfam" id="PF16197">
    <property type="entry name" value="KAsynt_C_assoc"/>
    <property type="match status" value="1"/>
</dbReference>
<dbReference type="PANTHER" id="PTHR43775">
    <property type="entry name" value="FATTY ACID SYNTHASE"/>
    <property type="match status" value="1"/>
</dbReference>
<dbReference type="InterPro" id="IPR018201">
    <property type="entry name" value="Ketoacyl_synth_AS"/>
</dbReference>
<accession>A0A4S8L5A2</accession>
<dbReference type="InterPro" id="IPR036736">
    <property type="entry name" value="ACP-like_sf"/>
</dbReference>
<keyword evidence="2" id="KW-0596">Phosphopantetheine</keyword>
<feature type="region of interest" description="C-terminal hotdog fold" evidence="7">
    <location>
        <begin position="1031"/>
        <end position="1180"/>
    </location>
</feature>
<dbReference type="SUPFAM" id="SSF47336">
    <property type="entry name" value="ACP-like"/>
    <property type="match status" value="1"/>
</dbReference>
<dbReference type="GO" id="GO:0006633">
    <property type="term" value="P:fatty acid biosynthetic process"/>
    <property type="evidence" value="ECO:0007669"/>
    <property type="project" value="InterPro"/>
</dbReference>
<evidence type="ECO:0000256" key="2">
    <source>
        <dbReference type="ARBA" id="ARBA00022450"/>
    </source>
</evidence>
<dbReference type="InterPro" id="IPR049552">
    <property type="entry name" value="PKS_DH_N"/>
</dbReference>
<dbReference type="GO" id="GO:0004315">
    <property type="term" value="F:3-oxoacyl-[acyl-carrier-protein] synthase activity"/>
    <property type="evidence" value="ECO:0007669"/>
    <property type="project" value="InterPro"/>
</dbReference>
<protein>
    <submittedName>
        <fullName evidence="10">Polyketide synthase</fullName>
    </submittedName>
</protein>
<dbReference type="InterPro" id="IPR014031">
    <property type="entry name" value="Ketoacyl_synth_C"/>
</dbReference>
<dbReference type="PROSITE" id="PS00606">
    <property type="entry name" value="KS3_1"/>
    <property type="match status" value="1"/>
</dbReference>
<dbReference type="Pfam" id="PF00975">
    <property type="entry name" value="Thioesterase"/>
    <property type="match status" value="1"/>
</dbReference>
<dbReference type="InterPro" id="IPR014043">
    <property type="entry name" value="Acyl_transferase_dom"/>
</dbReference>
<dbReference type="Pfam" id="PF14765">
    <property type="entry name" value="PS-DH"/>
    <property type="match status" value="1"/>
</dbReference>
<dbReference type="InterPro" id="IPR049551">
    <property type="entry name" value="PKS_DH_C"/>
</dbReference>
<dbReference type="InterPro" id="IPR042104">
    <property type="entry name" value="PKS_dehydratase_sf"/>
</dbReference>
<evidence type="ECO:0000313" key="10">
    <source>
        <dbReference type="EMBL" id="THU83766.1"/>
    </source>
</evidence>